<dbReference type="Gene3D" id="1.10.472.20">
    <property type="entry name" value="Nitrile hydratase, beta subunit"/>
    <property type="match status" value="1"/>
</dbReference>
<reference evidence="2 3" key="1">
    <citation type="submission" date="2019-12" db="EMBL/GenBank/DDBJ databases">
        <title>Whole genome shotgun sequence of Streptomyces libani subsp. libani NBRC 13452.</title>
        <authorList>
            <person name="Ichikawa N."/>
            <person name="Kimura A."/>
            <person name="Kitahashi Y."/>
            <person name="Komaki H."/>
            <person name="Tamura T."/>
        </authorList>
    </citation>
    <scope>NUCLEOTIDE SEQUENCE [LARGE SCALE GENOMIC DNA]</scope>
    <source>
        <strain evidence="2 3">NBRC 13452</strain>
    </source>
</reference>
<dbReference type="InterPro" id="IPR008990">
    <property type="entry name" value="Elect_transpt_acc-like_dom_sf"/>
</dbReference>
<evidence type="ECO:0000259" key="1">
    <source>
        <dbReference type="Pfam" id="PF21006"/>
    </source>
</evidence>
<dbReference type="InterPro" id="IPR049054">
    <property type="entry name" value="CN_hydtase_beta-like_N"/>
</dbReference>
<proteinExistence type="predicted"/>
<name>A0A640TPF1_STRNI</name>
<organism evidence="2 3">
    <name type="scientific">Streptomyces nigrescens</name>
    <dbReference type="NCBI Taxonomy" id="1920"/>
    <lineage>
        <taxon>Bacteria</taxon>
        <taxon>Bacillati</taxon>
        <taxon>Actinomycetota</taxon>
        <taxon>Actinomycetes</taxon>
        <taxon>Kitasatosporales</taxon>
        <taxon>Streptomycetaceae</taxon>
        <taxon>Streptomyces</taxon>
    </lineage>
</organism>
<comment type="caution">
    <text evidence="2">The sequence shown here is derived from an EMBL/GenBank/DDBJ whole genome shotgun (WGS) entry which is preliminary data.</text>
</comment>
<dbReference type="Pfam" id="PF21006">
    <property type="entry name" value="NHase_beta_N"/>
    <property type="match status" value="1"/>
</dbReference>
<dbReference type="RefSeq" id="WP_093644828.1">
    <property type="nucleotide sequence ID" value="NZ_BLIP01000001.1"/>
</dbReference>
<dbReference type="EMBL" id="BLIP01000001">
    <property type="protein sequence ID" value="GFE25309.1"/>
    <property type="molecule type" value="Genomic_DNA"/>
</dbReference>
<protein>
    <recommendedName>
        <fullName evidence="1">Nitrile hydratase beta subunit-like N-terminal domain-containing protein</fullName>
    </recommendedName>
</protein>
<gene>
    <name evidence="2" type="ORF">Sliba_57620</name>
</gene>
<dbReference type="InterPro" id="IPR042262">
    <property type="entry name" value="CN_hydtase_beta_C"/>
</dbReference>
<sequence>MSRVNDVGGQSGFGALEIEADEPPFHADWEARVFALNSVLVRNGVYRLDEFRDAVERMAPQEYLAASYYERWLHAIETLLAERGLLGDG</sequence>
<evidence type="ECO:0000313" key="3">
    <source>
        <dbReference type="Proteomes" id="UP000429552"/>
    </source>
</evidence>
<feature type="domain" description="Nitrile hydratase beta subunit-like N-terminal" evidence="1">
    <location>
        <begin position="1"/>
        <end position="87"/>
    </location>
</feature>
<dbReference type="Proteomes" id="UP000429552">
    <property type="component" value="Unassembled WGS sequence"/>
</dbReference>
<dbReference type="AlphaFoldDB" id="A0A640TPF1"/>
<dbReference type="SUPFAM" id="SSF50090">
    <property type="entry name" value="Electron transport accessory proteins"/>
    <property type="match status" value="1"/>
</dbReference>
<accession>A0A640TPF1</accession>
<dbReference type="GeneID" id="301337417"/>
<evidence type="ECO:0000313" key="2">
    <source>
        <dbReference type="EMBL" id="GFE25309.1"/>
    </source>
</evidence>